<protein>
    <submittedName>
        <fullName evidence="2">Uncharacterized protein</fullName>
    </submittedName>
</protein>
<name>A0A0C3F918_PILCF</name>
<dbReference type="HOGENOM" id="CLU_002498_4_0_1"/>
<evidence type="ECO:0000256" key="1">
    <source>
        <dbReference type="SAM" id="MobiDB-lite"/>
    </source>
</evidence>
<sequence>MQEVWNTLIDFIAAYNHGFVDGQRRHFYPRLFTYSADYPEKVLLASVRDKGVCPCPRCLVRKADIHKLGQKIDSRNRLSKTRQYVGHIIKSASLHLYARTQNEWRCCGETAFFGQNTFAEKLGPLGLNRYVMLVLHDFELGKVFILRSFLNTVDDKDRFRLIPPFGRSIIRRFCSDASQTSKLAARYYEDLLQACNVHIIFVRWLTNYVQCVIPVFDELLPEPHNEVVMALLFRLAEWHALAKLRLDTDSTLSLMESVTTVLGQELRRFVKDTCSRFKTTELPKECAARGRRQSRKEAQNTEAASNTALKTSAAEKRPKTLNLSVYKIHALGDYVNTNRLFGTTDLFSSQIGELEHRRVKRFHIRTSKNNPLPQMTRLERRETQLLCRRRTAQNTDAEAHSHHVGFSENDPLPYTDANMPHHHMSESRTWHYQDAYRLRTLFPNDPASKAC</sequence>
<dbReference type="EMBL" id="KN833034">
    <property type="protein sequence ID" value="KIM76449.1"/>
    <property type="molecule type" value="Genomic_DNA"/>
</dbReference>
<dbReference type="OrthoDB" id="3269417at2759"/>
<reference evidence="3" key="2">
    <citation type="submission" date="2015-01" db="EMBL/GenBank/DDBJ databases">
        <title>Evolutionary Origins and Diversification of the Mycorrhizal Mutualists.</title>
        <authorList>
            <consortium name="DOE Joint Genome Institute"/>
            <consortium name="Mycorrhizal Genomics Consortium"/>
            <person name="Kohler A."/>
            <person name="Kuo A."/>
            <person name="Nagy L.G."/>
            <person name="Floudas D."/>
            <person name="Copeland A."/>
            <person name="Barry K.W."/>
            <person name="Cichocki N."/>
            <person name="Veneault-Fourrey C."/>
            <person name="LaButti K."/>
            <person name="Lindquist E.A."/>
            <person name="Lipzen A."/>
            <person name="Lundell T."/>
            <person name="Morin E."/>
            <person name="Murat C."/>
            <person name="Riley R."/>
            <person name="Ohm R."/>
            <person name="Sun H."/>
            <person name="Tunlid A."/>
            <person name="Henrissat B."/>
            <person name="Grigoriev I.V."/>
            <person name="Hibbett D.S."/>
            <person name="Martin F."/>
        </authorList>
    </citation>
    <scope>NUCLEOTIDE SEQUENCE [LARGE SCALE GENOMIC DNA]</scope>
    <source>
        <strain evidence="3">F 1598</strain>
    </source>
</reference>
<dbReference type="Pfam" id="PF18759">
    <property type="entry name" value="Plavaka"/>
    <property type="match status" value="1"/>
</dbReference>
<dbReference type="AlphaFoldDB" id="A0A0C3F918"/>
<feature type="compositionally biased region" description="Polar residues" evidence="1">
    <location>
        <begin position="300"/>
        <end position="310"/>
    </location>
</feature>
<dbReference type="Proteomes" id="UP000054166">
    <property type="component" value="Unassembled WGS sequence"/>
</dbReference>
<evidence type="ECO:0000313" key="3">
    <source>
        <dbReference type="Proteomes" id="UP000054166"/>
    </source>
</evidence>
<accession>A0A0C3F918</accession>
<dbReference type="STRING" id="765440.A0A0C3F918"/>
<evidence type="ECO:0000313" key="2">
    <source>
        <dbReference type="EMBL" id="KIM76449.1"/>
    </source>
</evidence>
<reference evidence="2 3" key="1">
    <citation type="submission" date="2014-04" db="EMBL/GenBank/DDBJ databases">
        <authorList>
            <consortium name="DOE Joint Genome Institute"/>
            <person name="Kuo A."/>
            <person name="Tarkka M."/>
            <person name="Buscot F."/>
            <person name="Kohler A."/>
            <person name="Nagy L.G."/>
            <person name="Floudas D."/>
            <person name="Copeland A."/>
            <person name="Barry K.W."/>
            <person name="Cichocki N."/>
            <person name="Veneault-Fourrey C."/>
            <person name="LaButti K."/>
            <person name="Lindquist E.A."/>
            <person name="Lipzen A."/>
            <person name="Lundell T."/>
            <person name="Morin E."/>
            <person name="Murat C."/>
            <person name="Sun H."/>
            <person name="Tunlid A."/>
            <person name="Henrissat B."/>
            <person name="Grigoriev I.V."/>
            <person name="Hibbett D.S."/>
            <person name="Martin F."/>
            <person name="Nordberg H.P."/>
            <person name="Cantor M.N."/>
            <person name="Hua S.X."/>
        </authorList>
    </citation>
    <scope>NUCLEOTIDE SEQUENCE [LARGE SCALE GENOMIC DNA]</scope>
    <source>
        <strain evidence="2 3">F 1598</strain>
    </source>
</reference>
<dbReference type="InParanoid" id="A0A0C3F918"/>
<feature type="region of interest" description="Disordered" evidence="1">
    <location>
        <begin position="285"/>
        <end position="314"/>
    </location>
</feature>
<organism evidence="2 3">
    <name type="scientific">Piloderma croceum (strain F 1598)</name>
    <dbReference type="NCBI Taxonomy" id="765440"/>
    <lineage>
        <taxon>Eukaryota</taxon>
        <taxon>Fungi</taxon>
        <taxon>Dikarya</taxon>
        <taxon>Basidiomycota</taxon>
        <taxon>Agaricomycotina</taxon>
        <taxon>Agaricomycetes</taxon>
        <taxon>Agaricomycetidae</taxon>
        <taxon>Atheliales</taxon>
        <taxon>Atheliaceae</taxon>
        <taxon>Piloderma</taxon>
    </lineage>
</organism>
<dbReference type="InterPro" id="IPR041078">
    <property type="entry name" value="Plavaka"/>
</dbReference>
<gene>
    <name evidence="2" type="ORF">PILCRDRAFT_12697</name>
</gene>
<keyword evidence="3" id="KW-1185">Reference proteome</keyword>
<proteinExistence type="predicted"/>